<proteinExistence type="predicted"/>
<protein>
    <submittedName>
        <fullName evidence="1">Uncharacterized protein</fullName>
    </submittedName>
</protein>
<organism evidence="1 2">
    <name type="scientific">Bacillus mycoides</name>
    <dbReference type="NCBI Taxonomy" id="1405"/>
    <lineage>
        <taxon>Bacteria</taxon>
        <taxon>Bacillati</taxon>
        <taxon>Bacillota</taxon>
        <taxon>Bacilli</taxon>
        <taxon>Bacillales</taxon>
        <taxon>Bacillaceae</taxon>
        <taxon>Bacillus</taxon>
        <taxon>Bacillus cereus group</taxon>
    </lineage>
</organism>
<dbReference type="EMBL" id="SZOD01001511">
    <property type="protein sequence ID" value="TKI75262.1"/>
    <property type="molecule type" value="Genomic_DNA"/>
</dbReference>
<comment type="caution">
    <text evidence="1">The sequence shown here is derived from an EMBL/GenBank/DDBJ whole genome shotgun (WGS) entry which is preliminary data.</text>
</comment>
<name>A0A4U2ZM40_BACMY</name>
<dbReference type="RefSeq" id="WP_137059756.1">
    <property type="nucleotide sequence ID" value="NZ_SZOD01001511.1"/>
</dbReference>
<sequence length="100" mass="11114">MSIYAEDFTNAVIILGGEKYKISIIETIDLSEQKEKPKGTIQATHVIEGFNVPIYLIIDNEDDSFTFGMYVGQGVPLLVTVTDEKVFKKAVQLVASLEDE</sequence>
<reference evidence="1 2" key="1">
    <citation type="journal article" date="2019" name="Environ. Microbiol.">
        <title>An active ?-lactamase is a part of an orchestrated cell wall stress resistance network of Bacillus subtilis and related rhizosphere species.</title>
        <authorList>
            <person name="Bucher T."/>
            <person name="Keren-Paz A."/>
            <person name="Hausser J."/>
            <person name="Olender T."/>
            <person name="Cytryn E."/>
            <person name="Kolodkin-Gal I."/>
        </authorList>
    </citation>
    <scope>NUCLEOTIDE SEQUENCE [LARGE SCALE GENOMIC DNA]</scope>
    <source>
        <strain evidence="1 2">I186</strain>
    </source>
</reference>
<gene>
    <name evidence="1" type="ORF">FC701_35800</name>
</gene>
<evidence type="ECO:0000313" key="2">
    <source>
        <dbReference type="Proteomes" id="UP000305524"/>
    </source>
</evidence>
<dbReference type="AlphaFoldDB" id="A0A4U2ZM40"/>
<evidence type="ECO:0000313" key="1">
    <source>
        <dbReference type="EMBL" id="TKI75262.1"/>
    </source>
</evidence>
<dbReference type="Proteomes" id="UP000305524">
    <property type="component" value="Unassembled WGS sequence"/>
</dbReference>
<accession>A0A4U2ZM40</accession>